<sequence>MHDKKMLYRPAPLLQYRSGRSANEAHGFLQETMKEHTPSQVTCFGWNCKFNNGDESLEDSRRTGGLHTRVGQLVLLRVSRSSLCTAQKYGSSTVLGGIVGCSVTEGFEGWSLPKAYYYFLLDELCVQAHAQIALNLT</sequence>
<evidence type="ECO:0000259" key="1">
    <source>
        <dbReference type="Pfam" id="PF17906"/>
    </source>
</evidence>
<dbReference type="Pfam" id="PF17906">
    <property type="entry name" value="HTH_48"/>
    <property type="match status" value="1"/>
</dbReference>
<name>A0A183G5V9_HELPZ</name>
<organism evidence="3 4">
    <name type="scientific">Heligmosomoides polygyrus</name>
    <name type="common">Parasitic roundworm</name>
    <dbReference type="NCBI Taxonomy" id="6339"/>
    <lineage>
        <taxon>Eukaryota</taxon>
        <taxon>Metazoa</taxon>
        <taxon>Ecdysozoa</taxon>
        <taxon>Nematoda</taxon>
        <taxon>Chromadorea</taxon>
        <taxon>Rhabditida</taxon>
        <taxon>Rhabditina</taxon>
        <taxon>Rhabditomorpha</taxon>
        <taxon>Strongyloidea</taxon>
        <taxon>Heligmosomidae</taxon>
        <taxon>Heligmosomoides</taxon>
    </lineage>
</organism>
<accession>A0A183G5V9</accession>
<dbReference type="Proteomes" id="UP000050761">
    <property type="component" value="Unassembled WGS sequence"/>
</dbReference>
<keyword evidence="3" id="KW-1185">Reference proteome</keyword>
<dbReference type="Gene3D" id="1.10.10.1450">
    <property type="match status" value="1"/>
</dbReference>
<dbReference type="EMBL" id="UZAH01029774">
    <property type="protein sequence ID" value="VDP07807.1"/>
    <property type="molecule type" value="Genomic_DNA"/>
</dbReference>
<accession>A0A3P8A1X8</accession>
<reference evidence="4" key="2">
    <citation type="submission" date="2019-09" db="UniProtKB">
        <authorList>
            <consortium name="WormBaseParasite"/>
        </authorList>
    </citation>
    <scope>IDENTIFICATION</scope>
</reference>
<evidence type="ECO:0000313" key="4">
    <source>
        <dbReference type="WBParaSite" id="HPBE_0001705401-mRNA-1"/>
    </source>
</evidence>
<dbReference type="InterPro" id="IPR041426">
    <property type="entry name" value="Mos1_HTH"/>
</dbReference>
<feature type="domain" description="Mos1 transposase HTH" evidence="1">
    <location>
        <begin position="7"/>
        <end position="54"/>
    </location>
</feature>
<dbReference type="OrthoDB" id="6137736at2759"/>
<gene>
    <name evidence="2" type="ORF">HPBE_LOCUS17053</name>
</gene>
<reference evidence="2 3" key="1">
    <citation type="submission" date="2018-11" db="EMBL/GenBank/DDBJ databases">
        <authorList>
            <consortium name="Pathogen Informatics"/>
        </authorList>
    </citation>
    <scope>NUCLEOTIDE SEQUENCE [LARGE SCALE GENOMIC DNA]</scope>
</reference>
<evidence type="ECO:0000313" key="3">
    <source>
        <dbReference type="Proteomes" id="UP000050761"/>
    </source>
</evidence>
<evidence type="ECO:0000313" key="2">
    <source>
        <dbReference type="EMBL" id="VDP07807.1"/>
    </source>
</evidence>
<dbReference type="AlphaFoldDB" id="A0A183G5V9"/>
<protein>
    <submittedName>
        <fullName evidence="4">HTH_48 domain-containing protein</fullName>
    </submittedName>
</protein>
<dbReference type="WBParaSite" id="HPBE_0001705401-mRNA-1">
    <property type="protein sequence ID" value="HPBE_0001705401-mRNA-1"/>
    <property type="gene ID" value="HPBE_0001705401"/>
</dbReference>
<proteinExistence type="predicted"/>